<accession>A0A4Y2AB49</accession>
<organism evidence="2 3">
    <name type="scientific">Araneus ventricosus</name>
    <name type="common">Orbweaver spider</name>
    <name type="synonym">Epeira ventricosa</name>
    <dbReference type="NCBI Taxonomy" id="182803"/>
    <lineage>
        <taxon>Eukaryota</taxon>
        <taxon>Metazoa</taxon>
        <taxon>Ecdysozoa</taxon>
        <taxon>Arthropoda</taxon>
        <taxon>Chelicerata</taxon>
        <taxon>Arachnida</taxon>
        <taxon>Araneae</taxon>
        <taxon>Araneomorphae</taxon>
        <taxon>Entelegynae</taxon>
        <taxon>Araneoidea</taxon>
        <taxon>Araneidae</taxon>
        <taxon>Araneus</taxon>
    </lineage>
</organism>
<evidence type="ECO:0000313" key="2">
    <source>
        <dbReference type="EMBL" id="GBL76495.1"/>
    </source>
</evidence>
<keyword evidence="3" id="KW-1185">Reference proteome</keyword>
<evidence type="ECO:0000313" key="3">
    <source>
        <dbReference type="Proteomes" id="UP000499080"/>
    </source>
</evidence>
<dbReference type="Proteomes" id="UP000499080">
    <property type="component" value="Unassembled WGS sequence"/>
</dbReference>
<feature type="region of interest" description="Disordered" evidence="1">
    <location>
        <begin position="61"/>
        <end position="94"/>
    </location>
</feature>
<name>A0A4Y2AB49_ARAVE</name>
<evidence type="ECO:0000256" key="1">
    <source>
        <dbReference type="SAM" id="MobiDB-lite"/>
    </source>
</evidence>
<gene>
    <name evidence="2" type="ORF">AVEN_253226_1</name>
</gene>
<dbReference type="AlphaFoldDB" id="A0A4Y2AB49"/>
<protein>
    <submittedName>
        <fullName evidence="2">Uncharacterized protein</fullName>
    </submittedName>
</protein>
<comment type="caution">
    <text evidence="2">The sequence shown here is derived from an EMBL/GenBank/DDBJ whole genome shotgun (WGS) entry which is preliminary data.</text>
</comment>
<feature type="compositionally biased region" description="Basic and acidic residues" evidence="1">
    <location>
        <begin position="72"/>
        <end position="86"/>
    </location>
</feature>
<reference evidence="2 3" key="1">
    <citation type="journal article" date="2019" name="Sci. Rep.">
        <title>Orb-weaving spider Araneus ventricosus genome elucidates the spidroin gene catalogue.</title>
        <authorList>
            <person name="Kono N."/>
            <person name="Nakamura H."/>
            <person name="Ohtoshi R."/>
            <person name="Moran D.A.P."/>
            <person name="Shinohara A."/>
            <person name="Yoshida Y."/>
            <person name="Fujiwara M."/>
            <person name="Mori M."/>
            <person name="Tomita M."/>
            <person name="Arakawa K."/>
        </authorList>
    </citation>
    <scope>NUCLEOTIDE SEQUENCE [LARGE SCALE GENOMIC DNA]</scope>
</reference>
<dbReference type="EMBL" id="BGPR01079902">
    <property type="protein sequence ID" value="GBL76495.1"/>
    <property type="molecule type" value="Genomic_DNA"/>
</dbReference>
<sequence>MDFSFPWQILLPEICTERRTGQKGPCFGLNETVLSTFQQKNVAENREHLCKSKRKRMKYWDVEQPANQIPSGDDKENAASETENKREKMKRKLC</sequence>
<proteinExistence type="predicted"/>